<dbReference type="AlphaFoldDB" id="A0A9Q4C7R6"/>
<evidence type="ECO:0000313" key="2">
    <source>
        <dbReference type="EMBL" id="MCX2819826.1"/>
    </source>
</evidence>
<keyword evidence="3" id="KW-1185">Reference proteome</keyword>
<sequence>MTDPKSELGARFDERRADTEEQDEEETEADEPDDTDNPDNTGNTNDVGVSDNSGDTGYSDDSDYSGDTGDADNTDKTGNMSSTDTESKPGPNRDENATRHRRQVPMYLPDEKADALNGLYERLDGRSKVAGNGGIEKHADFMEEVVNLAVDNEAELADRLGLD</sequence>
<proteinExistence type="predicted"/>
<feature type="compositionally biased region" description="Basic and acidic residues" evidence="1">
    <location>
        <begin position="1"/>
        <end position="19"/>
    </location>
</feature>
<dbReference type="EMBL" id="RKLV01000012">
    <property type="protein sequence ID" value="MCX2819826.1"/>
    <property type="molecule type" value="Genomic_DNA"/>
</dbReference>
<name>A0A9Q4C7R6_9EURY</name>
<feature type="compositionally biased region" description="Low complexity" evidence="1">
    <location>
        <begin position="38"/>
        <end position="57"/>
    </location>
</feature>
<gene>
    <name evidence="2" type="ORF">EGH25_10740</name>
</gene>
<feature type="compositionally biased region" description="Basic and acidic residues" evidence="1">
    <location>
        <begin position="85"/>
        <end position="98"/>
    </location>
</feature>
<dbReference type="RefSeq" id="WP_266088448.1">
    <property type="nucleotide sequence ID" value="NZ_RKLV01000012.1"/>
</dbReference>
<organism evidence="2 3">
    <name type="scientific">Halorutilus salinus</name>
    <dbReference type="NCBI Taxonomy" id="2487751"/>
    <lineage>
        <taxon>Archaea</taxon>
        <taxon>Methanobacteriati</taxon>
        <taxon>Methanobacteriota</taxon>
        <taxon>Stenosarchaea group</taxon>
        <taxon>Halobacteria</taxon>
        <taxon>Halorutilales</taxon>
        <taxon>Halorutilaceae</taxon>
        <taxon>Halorutilus</taxon>
    </lineage>
</organism>
<feature type="region of interest" description="Disordered" evidence="1">
    <location>
        <begin position="1"/>
        <end position="108"/>
    </location>
</feature>
<dbReference type="Proteomes" id="UP001149411">
    <property type="component" value="Unassembled WGS sequence"/>
</dbReference>
<comment type="caution">
    <text evidence="2">The sequence shown here is derived from an EMBL/GenBank/DDBJ whole genome shotgun (WGS) entry which is preliminary data.</text>
</comment>
<evidence type="ECO:0000313" key="3">
    <source>
        <dbReference type="Proteomes" id="UP001149411"/>
    </source>
</evidence>
<protein>
    <submittedName>
        <fullName evidence="2">Uncharacterized protein</fullName>
    </submittedName>
</protein>
<feature type="compositionally biased region" description="Acidic residues" evidence="1">
    <location>
        <begin position="58"/>
        <end position="72"/>
    </location>
</feature>
<evidence type="ECO:0000256" key="1">
    <source>
        <dbReference type="SAM" id="MobiDB-lite"/>
    </source>
</evidence>
<accession>A0A9Q4C7R6</accession>
<reference evidence="2" key="1">
    <citation type="submission" date="2022-09" db="EMBL/GenBank/DDBJ databases">
        <title>Haloadaptaus new haloarchaeum isolated from saline soil.</title>
        <authorList>
            <person name="Duran-Viseras A."/>
            <person name="Sanchez-Porro C."/>
            <person name="Ventosa A."/>
        </authorList>
    </citation>
    <scope>NUCLEOTIDE SEQUENCE</scope>
    <source>
        <strain evidence="2">F3-133</strain>
    </source>
</reference>
<feature type="compositionally biased region" description="Acidic residues" evidence="1">
    <location>
        <begin position="20"/>
        <end position="37"/>
    </location>
</feature>